<accession>A0A7L4URG2</accession>
<evidence type="ECO:0000256" key="2">
    <source>
        <dbReference type="ARBA" id="ARBA00022980"/>
    </source>
</evidence>
<dbReference type="InterPro" id="IPR002677">
    <property type="entry name" value="Ribosomal_bL32"/>
</dbReference>
<evidence type="ECO:0000256" key="6">
    <source>
        <dbReference type="SAM" id="MobiDB-lite"/>
    </source>
</evidence>
<comment type="similarity">
    <text evidence="1 5">Belongs to the bacterial ribosomal protein bL32 family.</text>
</comment>
<dbReference type="Proteomes" id="UP000251835">
    <property type="component" value="Unassembled WGS sequence"/>
</dbReference>
<evidence type="ECO:0000313" key="7">
    <source>
        <dbReference type="EMBL" id="PVX50909.1"/>
    </source>
</evidence>
<dbReference type="Pfam" id="PF01783">
    <property type="entry name" value="Ribosomal_L32p"/>
    <property type="match status" value="1"/>
</dbReference>
<dbReference type="RefSeq" id="WP_116496459.1">
    <property type="nucleotide sequence ID" value="NZ_QENZ01000004.1"/>
</dbReference>
<dbReference type="GO" id="GO:0006412">
    <property type="term" value="P:translation"/>
    <property type="evidence" value="ECO:0007669"/>
    <property type="project" value="UniProtKB-UniRule"/>
</dbReference>
<sequence>MAHPKSRISKQRKRKRRTHQKLDIPQIAVDTTTGESHLYHRAHWYEGKLYYKGRLVIDQEEE</sequence>
<dbReference type="InterPro" id="IPR011332">
    <property type="entry name" value="Ribosomal_zn-bd"/>
</dbReference>
<dbReference type="GO" id="GO:0015934">
    <property type="term" value="C:large ribosomal subunit"/>
    <property type="evidence" value="ECO:0007669"/>
    <property type="project" value="InterPro"/>
</dbReference>
<dbReference type="InterPro" id="IPR044957">
    <property type="entry name" value="Ribosomal_bL32_bact"/>
</dbReference>
<dbReference type="PANTHER" id="PTHR35534:SF1">
    <property type="entry name" value="LARGE RIBOSOMAL SUBUNIT PROTEIN BL32"/>
    <property type="match status" value="1"/>
</dbReference>
<dbReference type="NCBIfam" id="TIGR01031">
    <property type="entry name" value="rpmF_bact"/>
    <property type="match status" value="1"/>
</dbReference>
<gene>
    <name evidence="5" type="primary">rpmF</name>
    <name evidence="7" type="ORF">C7377_1232</name>
</gene>
<dbReference type="AlphaFoldDB" id="A0A7L4URG2"/>
<dbReference type="GO" id="GO:0003735">
    <property type="term" value="F:structural constituent of ribosome"/>
    <property type="evidence" value="ECO:0007669"/>
    <property type="project" value="InterPro"/>
</dbReference>
<keyword evidence="3 5" id="KW-0687">Ribonucleoprotein</keyword>
<feature type="compositionally biased region" description="Basic residues" evidence="6">
    <location>
        <begin position="1"/>
        <end position="19"/>
    </location>
</feature>
<name>A0A7L4URG2_BALHA</name>
<evidence type="ECO:0000256" key="5">
    <source>
        <dbReference type="HAMAP-Rule" id="MF_00340"/>
    </source>
</evidence>
<evidence type="ECO:0000256" key="3">
    <source>
        <dbReference type="ARBA" id="ARBA00023274"/>
    </source>
</evidence>
<keyword evidence="2 5" id="KW-0689">Ribosomal protein</keyword>
<comment type="caution">
    <text evidence="7">The sequence shown here is derived from an EMBL/GenBank/DDBJ whole genome shotgun (WGS) entry which is preliminary data.</text>
</comment>
<dbReference type="EMBL" id="QENZ01000004">
    <property type="protein sequence ID" value="PVX50909.1"/>
    <property type="molecule type" value="Genomic_DNA"/>
</dbReference>
<proteinExistence type="inferred from homology"/>
<evidence type="ECO:0000256" key="1">
    <source>
        <dbReference type="ARBA" id="ARBA00008560"/>
    </source>
</evidence>
<dbReference type="SUPFAM" id="SSF57829">
    <property type="entry name" value="Zn-binding ribosomal proteins"/>
    <property type="match status" value="1"/>
</dbReference>
<dbReference type="OrthoDB" id="9812874at2"/>
<keyword evidence="8" id="KW-1185">Reference proteome</keyword>
<feature type="region of interest" description="Disordered" evidence="6">
    <location>
        <begin position="1"/>
        <end position="24"/>
    </location>
</feature>
<protein>
    <recommendedName>
        <fullName evidence="4 5">Large ribosomal subunit protein bL32</fullName>
    </recommendedName>
</protein>
<dbReference type="HAMAP" id="MF_00340">
    <property type="entry name" value="Ribosomal_bL32"/>
    <property type="match status" value="1"/>
</dbReference>
<evidence type="ECO:0000313" key="8">
    <source>
        <dbReference type="Proteomes" id="UP000251835"/>
    </source>
</evidence>
<dbReference type="PANTHER" id="PTHR35534">
    <property type="entry name" value="50S RIBOSOMAL PROTEIN L32"/>
    <property type="match status" value="1"/>
</dbReference>
<reference evidence="7 8" key="1">
    <citation type="submission" date="2018-05" db="EMBL/GenBank/DDBJ databases">
        <title>Genomic Encyclopedia of Type Strains, Phase IV (KMG-IV): sequencing the most valuable type-strain genomes for metagenomic binning, comparative biology and taxonomic classification.</title>
        <authorList>
            <person name="Goeker M."/>
        </authorList>
    </citation>
    <scope>NUCLEOTIDE SEQUENCE [LARGE SCALE GENOMIC DNA]</scope>
    <source>
        <strain evidence="7 8">DSM 28579</strain>
    </source>
</reference>
<evidence type="ECO:0000256" key="4">
    <source>
        <dbReference type="ARBA" id="ARBA00035178"/>
    </source>
</evidence>
<organism evidence="7 8">
    <name type="scientific">Balneicella halophila</name>
    <dbReference type="NCBI Taxonomy" id="1537566"/>
    <lineage>
        <taxon>Bacteria</taxon>
        <taxon>Pseudomonadati</taxon>
        <taxon>Bacteroidota</taxon>
        <taxon>Bacteroidia</taxon>
        <taxon>Bacteroidales</taxon>
        <taxon>Balneicellaceae</taxon>
        <taxon>Balneicella</taxon>
    </lineage>
</organism>